<dbReference type="InterPro" id="IPR010722">
    <property type="entry name" value="BATS_dom"/>
</dbReference>
<feature type="domain" description="Radical SAM core" evidence="9">
    <location>
        <begin position="42"/>
        <end position="261"/>
    </location>
</feature>
<feature type="binding site" evidence="8">
    <location>
        <position position="263"/>
    </location>
    <ligand>
        <name>(3R)-3-methyl-D-ornithine</name>
        <dbReference type="ChEBI" id="CHEBI:64642"/>
    </ligand>
</feature>
<dbReference type="SFLD" id="SFLDG01082">
    <property type="entry name" value="B12-binding_domain_containing"/>
    <property type="match status" value="1"/>
</dbReference>
<dbReference type="PANTHER" id="PTHR43726">
    <property type="entry name" value="3-METHYLORNITHINE SYNTHASE"/>
    <property type="match status" value="1"/>
</dbReference>
<evidence type="ECO:0000256" key="7">
    <source>
        <dbReference type="PIRSR" id="PIRSR004762-1"/>
    </source>
</evidence>
<dbReference type="NCBIfam" id="TIGR03956">
    <property type="entry name" value="rSAM_HydE"/>
    <property type="match status" value="1"/>
</dbReference>
<evidence type="ECO:0000256" key="5">
    <source>
        <dbReference type="ARBA" id="ARBA00023014"/>
    </source>
</evidence>
<evidence type="ECO:0000313" key="11">
    <source>
        <dbReference type="Proteomes" id="UP000602647"/>
    </source>
</evidence>
<dbReference type="GO" id="GO:0042364">
    <property type="term" value="P:water-soluble vitamin biosynthetic process"/>
    <property type="evidence" value="ECO:0007669"/>
    <property type="project" value="UniProtKB-ARBA"/>
</dbReference>
<evidence type="ECO:0000256" key="1">
    <source>
        <dbReference type="ARBA" id="ARBA00022485"/>
    </source>
</evidence>
<protein>
    <submittedName>
        <fullName evidence="10">[FeFe] hydrogenase H-cluster radical SAM maturase HydE</fullName>
    </submittedName>
</protein>
<dbReference type="SFLD" id="SFLDS00029">
    <property type="entry name" value="Radical_SAM"/>
    <property type="match status" value="1"/>
</dbReference>
<dbReference type="CDD" id="cd01335">
    <property type="entry name" value="Radical_SAM"/>
    <property type="match status" value="1"/>
</dbReference>
<keyword evidence="2 7" id="KW-0949">S-adenosyl-L-methionine</keyword>
<evidence type="ECO:0000256" key="3">
    <source>
        <dbReference type="ARBA" id="ARBA00022723"/>
    </source>
</evidence>
<feature type="binding site" evidence="7">
    <location>
        <position position="56"/>
    </location>
    <ligand>
        <name>[4Fe-4S] cluster</name>
        <dbReference type="ChEBI" id="CHEBI:49883"/>
        <note>4Fe-4S-S-AdoMet</note>
    </ligand>
</feature>
<dbReference type="InterPro" id="IPR034422">
    <property type="entry name" value="HydE/PylB-like"/>
</dbReference>
<evidence type="ECO:0000256" key="2">
    <source>
        <dbReference type="ARBA" id="ARBA00022691"/>
    </source>
</evidence>
<evidence type="ECO:0000256" key="8">
    <source>
        <dbReference type="PIRSR" id="PIRSR004762-2"/>
    </source>
</evidence>
<gene>
    <name evidence="10" type="primary">hydE</name>
    <name evidence="10" type="ORF">H9L42_10005</name>
</gene>
<dbReference type="InterPro" id="IPR006638">
    <property type="entry name" value="Elp3/MiaA/NifB-like_rSAM"/>
</dbReference>
<evidence type="ECO:0000313" key="10">
    <source>
        <dbReference type="EMBL" id="MBC6680166.1"/>
    </source>
</evidence>
<keyword evidence="5 7" id="KW-0411">Iron-sulfur</keyword>
<proteinExistence type="predicted"/>
<comment type="caution">
    <text evidence="10">The sequence shown here is derived from an EMBL/GenBank/DDBJ whole genome shotgun (WGS) entry which is preliminary data.</text>
</comment>
<dbReference type="GO" id="GO:0016740">
    <property type="term" value="F:transferase activity"/>
    <property type="evidence" value="ECO:0007669"/>
    <property type="project" value="TreeGrafter"/>
</dbReference>
<feature type="binding site" evidence="8">
    <location>
        <position position="154"/>
    </location>
    <ligand>
        <name>S-adenosyl-L-methionine</name>
        <dbReference type="ChEBI" id="CHEBI:59789"/>
    </ligand>
</feature>
<sequence>MESDVNGVRKMEKKELVQMLALEDFEPVYRRADAVRRENTGDIVHIRAIIEFSNICRRQCLYCGLNSTNEKAVRYRMSVKEILDTARQAVDAGYRTIVLQSGEDPHFHKETLGEIVTAIKEMGAAVTLSCGELTFEELRYLKNCGADRYLLKHETADPELYDRLHPCGTLKERVECLKNINRLGYETGSGFMIGLPGQTLETIASDLLLLKELNCKMAGIGPFIPHPDTPLAGEKAGDTELTKRAVALARLLLPKANLPVTTSLGVVNREEKDNAFACGANVIMKKVTPDPYKQAYEIYPAKLEKTDVIGDRKKLEEQIRQLGRIPL</sequence>
<dbReference type="SFLD" id="SFLDG01060">
    <property type="entry name" value="BATS_domain_containing"/>
    <property type="match status" value="1"/>
</dbReference>
<dbReference type="InterPro" id="IPR013785">
    <property type="entry name" value="Aldolase_TIM"/>
</dbReference>
<keyword evidence="4 7" id="KW-0408">Iron</keyword>
<organism evidence="10 11">
    <name type="scientific">Zhenpiania hominis</name>
    <dbReference type="NCBI Taxonomy" id="2763644"/>
    <lineage>
        <taxon>Bacteria</taxon>
        <taxon>Bacillati</taxon>
        <taxon>Bacillota</taxon>
        <taxon>Clostridia</taxon>
        <taxon>Peptostreptococcales</taxon>
        <taxon>Anaerovoracaceae</taxon>
        <taxon>Zhenpiania</taxon>
    </lineage>
</organism>
<dbReference type="GO" id="GO:0044272">
    <property type="term" value="P:sulfur compound biosynthetic process"/>
    <property type="evidence" value="ECO:0007669"/>
    <property type="project" value="UniProtKB-ARBA"/>
</dbReference>
<dbReference type="Gene3D" id="3.20.20.70">
    <property type="entry name" value="Aldolase class I"/>
    <property type="match status" value="1"/>
</dbReference>
<feature type="binding site" evidence="8">
    <location>
        <position position="173"/>
    </location>
    <ligand>
        <name>S-adenosyl-L-methionine</name>
        <dbReference type="ChEBI" id="CHEBI:59789"/>
    </ligand>
</feature>
<feature type="binding site" evidence="8">
    <location>
        <position position="129"/>
    </location>
    <ligand>
        <name>(3R)-3-methyl-D-ornithine</name>
        <dbReference type="ChEBI" id="CHEBI:64642"/>
    </ligand>
</feature>
<dbReference type="SUPFAM" id="SSF102114">
    <property type="entry name" value="Radical SAM enzymes"/>
    <property type="match status" value="1"/>
</dbReference>
<dbReference type="Pfam" id="PF04055">
    <property type="entry name" value="Radical_SAM"/>
    <property type="match status" value="1"/>
</dbReference>
<accession>A0A923NLI3</accession>
<dbReference type="SFLD" id="SFLDG01280">
    <property type="entry name" value="HydE/PylB-like"/>
    <property type="match status" value="1"/>
</dbReference>
<dbReference type="GO" id="GO:0051539">
    <property type="term" value="F:4 iron, 4 sulfur cluster binding"/>
    <property type="evidence" value="ECO:0007669"/>
    <property type="project" value="UniProtKB-KW"/>
</dbReference>
<dbReference type="InterPro" id="IPR058240">
    <property type="entry name" value="rSAM_sf"/>
</dbReference>
<dbReference type="PANTHER" id="PTHR43726:SF1">
    <property type="entry name" value="BIOTIN SYNTHASE"/>
    <property type="match status" value="1"/>
</dbReference>
<keyword evidence="3" id="KW-0479">Metal-binding</keyword>
<dbReference type="EMBL" id="JACRYT010000010">
    <property type="protein sequence ID" value="MBC6680166.1"/>
    <property type="molecule type" value="Genomic_DNA"/>
</dbReference>
<comment type="cofactor">
    <cofactor evidence="6">
        <name>[2Fe-2S] cluster</name>
        <dbReference type="ChEBI" id="CHEBI:190135"/>
    </cofactor>
</comment>
<keyword evidence="11" id="KW-1185">Reference proteome</keyword>
<dbReference type="GO" id="GO:0046872">
    <property type="term" value="F:metal ion binding"/>
    <property type="evidence" value="ECO:0007669"/>
    <property type="project" value="UniProtKB-KW"/>
</dbReference>
<evidence type="ECO:0000256" key="4">
    <source>
        <dbReference type="ARBA" id="ARBA00023004"/>
    </source>
</evidence>
<keyword evidence="1 7" id="KW-0004">4Fe-4S</keyword>
<dbReference type="AlphaFoldDB" id="A0A923NLI3"/>
<feature type="binding site" evidence="7">
    <location>
        <position position="60"/>
    </location>
    <ligand>
        <name>[4Fe-4S] cluster</name>
        <dbReference type="ChEBI" id="CHEBI:49883"/>
        <note>4Fe-4S-S-AdoMet</note>
    </ligand>
</feature>
<name>A0A923NLI3_9FIRM</name>
<dbReference type="InterPro" id="IPR024021">
    <property type="entry name" value="FeFe-hyd_HydE_rSAM"/>
</dbReference>
<dbReference type="PIRSF" id="PIRSF004762">
    <property type="entry name" value="CHP00423"/>
    <property type="match status" value="1"/>
</dbReference>
<dbReference type="SMART" id="SM00876">
    <property type="entry name" value="BATS"/>
    <property type="match status" value="1"/>
</dbReference>
<evidence type="ECO:0000259" key="9">
    <source>
        <dbReference type="PROSITE" id="PS51918"/>
    </source>
</evidence>
<feature type="binding site" evidence="7">
    <location>
        <position position="63"/>
    </location>
    <ligand>
        <name>[4Fe-4S] cluster</name>
        <dbReference type="ChEBI" id="CHEBI:49883"/>
        <note>4Fe-4S-S-AdoMet</note>
    </ligand>
</feature>
<dbReference type="Proteomes" id="UP000602647">
    <property type="component" value="Unassembled WGS sequence"/>
</dbReference>
<evidence type="ECO:0000256" key="6">
    <source>
        <dbReference type="ARBA" id="ARBA00034078"/>
    </source>
</evidence>
<comment type="cofactor">
    <cofactor evidence="7">
        <name>[4Fe-4S] cluster</name>
        <dbReference type="ChEBI" id="CHEBI:49883"/>
    </cofactor>
    <text evidence="7">Binds 1 [4Fe-4S] cluster. The cluster is coordinated with 3 cysteines and an exchangeable S-adenosyl-L-methionine.</text>
</comment>
<reference evidence="10" key="1">
    <citation type="submission" date="2020-08" db="EMBL/GenBank/DDBJ databases">
        <title>Genome public.</title>
        <authorList>
            <person name="Liu C."/>
            <person name="Sun Q."/>
        </authorList>
    </citation>
    <scope>NUCLEOTIDE SEQUENCE</scope>
    <source>
        <strain evidence="10">BX12</strain>
    </source>
</reference>
<dbReference type="PROSITE" id="PS51918">
    <property type="entry name" value="RADICAL_SAM"/>
    <property type="match status" value="1"/>
</dbReference>
<dbReference type="SMART" id="SM00729">
    <property type="entry name" value="Elp3"/>
    <property type="match status" value="1"/>
</dbReference>
<dbReference type="InterPro" id="IPR007197">
    <property type="entry name" value="rSAM"/>
</dbReference>